<gene>
    <name evidence="2" type="ORF">KME60_24160</name>
</gene>
<evidence type="ECO:0000313" key="3">
    <source>
        <dbReference type="Proteomes" id="UP000729701"/>
    </source>
</evidence>
<reference evidence="2" key="1">
    <citation type="submission" date="2021-05" db="EMBL/GenBank/DDBJ databases">
        <authorList>
            <person name="Pietrasiak N."/>
            <person name="Ward R."/>
            <person name="Stajich J.E."/>
            <person name="Kurbessoian T."/>
        </authorList>
    </citation>
    <scope>NUCLEOTIDE SEQUENCE</scope>
    <source>
        <strain evidence="2">GSE-NOS-MK-12-04C</strain>
    </source>
</reference>
<reference evidence="2" key="2">
    <citation type="journal article" date="2022" name="Microbiol. Resour. Announc.">
        <title>Metagenome Sequencing to Explore Phylogenomics of Terrestrial Cyanobacteria.</title>
        <authorList>
            <person name="Ward R.D."/>
            <person name="Stajich J.E."/>
            <person name="Johansen J.R."/>
            <person name="Huntemann M."/>
            <person name="Clum A."/>
            <person name="Foster B."/>
            <person name="Foster B."/>
            <person name="Roux S."/>
            <person name="Palaniappan K."/>
            <person name="Varghese N."/>
            <person name="Mukherjee S."/>
            <person name="Reddy T.B.K."/>
            <person name="Daum C."/>
            <person name="Copeland A."/>
            <person name="Chen I.A."/>
            <person name="Ivanova N.N."/>
            <person name="Kyrpides N.C."/>
            <person name="Shapiro N."/>
            <person name="Eloe-Fadrosh E.A."/>
            <person name="Pietrasiak N."/>
        </authorList>
    </citation>
    <scope>NUCLEOTIDE SEQUENCE</scope>
    <source>
        <strain evidence="2">GSE-NOS-MK-12-04C</strain>
    </source>
</reference>
<organism evidence="2 3">
    <name type="scientific">Cyanomargarita calcarea GSE-NOS-MK-12-04C</name>
    <dbReference type="NCBI Taxonomy" id="2839659"/>
    <lineage>
        <taxon>Bacteria</taxon>
        <taxon>Bacillati</taxon>
        <taxon>Cyanobacteriota</taxon>
        <taxon>Cyanophyceae</taxon>
        <taxon>Nostocales</taxon>
        <taxon>Cyanomargaritaceae</taxon>
        <taxon>Cyanomargarita</taxon>
    </lineage>
</organism>
<evidence type="ECO:0000313" key="2">
    <source>
        <dbReference type="EMBL" id="MBW4670423.1"/>
    </source>
</evidence>
<sequence>MIFFICNDEIAGITDSCLEAGLPSGYKCIEGPNLLVHEVYWDGENVLPRPEQPSNEHYWDSTTNAWEATKPAVVPLINLEENWDKLISLLQSSPEWAHAYTAAERTLKANTAFTTLLSSLTTLRKVETLQFALAKLREAMSSISGLGDFSAEEIASINQKLTDSGFDFQLTGSTLPTPTLSPQRTEQPLHS</sequence>
<name>A0A951UU75_9CYAN</name>
<accession>A0A951UU75</accession>
<proteinExistence type="predicted"/>
<feature type="region of interest" description="Disordered" evidence="1">
    <location>
        <begin position="172"/>
        <end position="191"/>
    </location>
</feature>
<dbReference type="Proteomes" id="UP000729701">
    <property type="component" value="Unassembled WGS sequence"/>
</dbReference>
<dbReference type="EMBL" id="JAHHGZ010000030">
    <property type="protein sequence ID" value="MBW4670423.1"/>
    <property type="molecule type" value="Genomic_DNA"/>
</dbReference>
<comment type="caution">
    <text evidence="2">The sequence shown here is derived from an EMBL/GenBank/DDBJ whole genome shotgun (WGS) entry which is preliminary data.</text>
</comment>
<protein>
    <submittedName>
        <fullName evidence="2">Uncharacterized protein</fullName>
    </submittedName>
</protein>
<evidence type="ECO:0000256" key="1">
    <source>
        <dbReference type="SAM" id="MobiDB-lite"/>
    </source>
</evidence>
<feature type="compositionally biased region" description="Low complexity" evidence="1">
    <location>
        <begin position="172"/>
        <end position="182"/>
    </location>
</feature>
<dbReference type="AlphaFoldDB" id="A0A951UU75"/>